<gene>
    <name evidence="2" type="ORF">GALL_326520</name>
</gene>
<dbReference type="SUPFAM" id="SSF54523">
    <property type="entry name" value="Pili subunits"/>
    <property type="match status" value="1"/>
</dbReference>
<dbReference type="Gene3D" id="3.30.700.10">
    <property type="entry name" value="Glycoprotein, Type 4 Pilin"/>
    <property type="match status" value="1"/>
</dbReference>
<comment type="caution">
    <text evidence="2">The sequence shown here is derived from an EMBL/GenBank/DDBJ whole genome shotgun (WGS) entry which is preliminary data.</text>
</comment>
<proteinExistence type="predicted"/>
<name>A0A1J5R716_9ZZZZ</name>
<keyword evidence="1" id="KW-0812">Transmembrane</keyword>
<reference evidence="2" key="1">
    <citation type="submission" date="2016-10" db="EMBL/GenBank/DDBJ databases">
        <title>Sequence of Gallionella enrichment culture.</title>
        <authorList>
            <person name="Poehlein A."/>
            <person name="Muehling M."/>
            <person name="Daniel R."/>
        </authorList>
    </citation>
    <scope>NUCLEOTIDE SEQUENCE</scope>
</reference>
<dbReference type="AlphaFoldDB" id="A0A1J5R716"/>
<feature type="transmembrane region" description="Helical" evidence="1">
    <location>
        <begin position="12"/>
        <end position="37"/>
    </location>
</feature>
<dbReference type="EMBL" id="MLJW01000539">
    <property type="protein sequence ID" value="OIQ85507.1"/>
    <property type="molecule type" value="Genomic_DNA"/>
</dbReference>
<dbReference type="InterPro" id="IPR045584">
    <property type="entry name" value="Pilin-like"/>
</dbReference>
<keyword evidence="1" id="KW-1133">Transmembrane helix</keyword>
<organism evidence="2">
    <name type="scientific">mine drainage metagenome</name>
    <dbReference type="NCBI Taxonomy" id="410659"/>
    <lineage>
        <taxon>unclassified sequences</taxon>
        <taxon>metagenomes</taxon>
        <taxon>ecological metagenomes</taxon>
    </lineage>
</organism>
<evidence type="ECO:0000256" key="1">
    <source>
        <dbReference type="SAM" id="Phobius"/>
    </source>
</evidence>
<accession>A0A1J5R716</accession>
<sequence>MKRPCREGDDEGIGLVEIVVSMLIFGIVMITAVPLFVGAIKSAARSAQLASASQIASQQLERARSAATSCAAYKSFLATSPAPLPDARGTIFTIVQTSSASVTCPVGGGLLPFTVTVTATVPGAPVSASLSTEIWVAS</sequence>
<evidence type="ECO:0008006" key="3">
    <source>
        <dbReference type="Google" id="ProtNLM"/>
    </source>
</evidence>
<protein>
    <recommendedName>
        <fullName evidence="3">Type II secretion system protein</fullName>
    </recommendedName>
</protein>
<evidence type="ECO:0000313" key="2">
    <source>
        <dbReference type="EMBL" id="OIQ85507.1"/>
    </source>
</evidence>
<keyword evidence="1" id="KW-0472">Membrane</keyword>